<dbReference type="STRING" id="1423746.FD27_GL001389"/>
<evidence type="ECO:0000313" key="2">
    <source>
        <dbReference type="Proteomes" id="UP000051445"/>
    </source>
</evidence>
<sequence length="319" mass="38587">MLTIEQAWHQIHAMSGSPGQRLELLLNDYFHVKVDRFGFLQLTTNLVEPDTEISPLAPFFRQFRSQVRQVYPTTSGLRVDELGHKIHLFRAYLDLFYLNYLHSYRGHTDYERLLNFANDHQLKLDYSTNARYHNRYQKDFAYPQHMKVQLVRNSWTWHESPARMIELIIDIDSEQFVSEWQQYQWTANGRVISDPVKYREEQLAEIANTESFNYGIPHGQYCLWPQDRRSHQYLDVRQPPDNQLRRRAKQRWQTPQRRVYIDLVRTGDDDVRCWQGVPLATRPLLYHDFLHYYHRYHGPNWGINHYCRSTIRYQHFAVK</sequence>
<evidence type="ECO:0008006" key="3">
    <source>
        <dbReference type="Google" id="ProtNLM"/>
    </source>
</evidence>
<gene>
    <name evidence="1" type="ORF">FD27_GL001389</name>
</gene>
<proteinExistence type="predicted"/>
<dbReference type="InterPro" id="IPR021462">
    <property type="entry name" value="DUF3114"/>
</dbReference>
<comment type="caution">
    <text evidence="1">The sequence shown here is derived from an EMBL/GenBank/DDBJ whole genome shotgun (WGS) entry which is preliminary data.</text>
</comment>
<dbReference type="Proteomes" id="UP000051445">
    <property type="component" value="Unassembled WGS sequence"/>
</dbReference>
<dbReference type="Pfam" id="PF11311">
    <property type="entry name" value="DUF3114"/>
    <property type="match status" value="1"/>
</dbReference>
<accession>A0A0R1P7Q2</accession>
<name>A0A0R1P7Q2_9LACO</name>
<keyword evidence="2" id="KW-1185">Reference proteome</keyword>
<dbReference type="RefSeq" id="WP_057752489.1">
    <property type="nucleotide sequence ID" value="NZ_AZER01000025.1"/>
</dbReference>
<dbReference type="EMBL" id="AZER01000025">
    <property type="protein sequence ID" value="KRL26002.1"/>
    <property type="molecule type" value="Genomic_DNA"/>
</dbReference>
<dbReference type="OrthoDB" id="2185727at2"/>
<dbReference type="AlphaFoldDB" id="A0A0R1P7Q2"/>
<evidence type="ECO:0000313" key="1">
    <source>
        <dbReference type="EMBL" id="KRL26002.1"/>
    </source>
</evidence>
<reference evidence="1 2" key="1">
    <citation type="journal article" date="2015" name="Genome Announc.">
        <title>Expanding the biotechnology potential of lactobacilli through comparative genomics of 213 strains and associated genera.</title>
        <authorList>
            <person name="Sun Z."/>
            <person name="Harris H.M."/>
            <person name="McCann A."/>
            <person name="Guo C."/>
            <person name="Argimon S."/>
            <person name="Zhang W."/>
            <person name="Yang X."/>
            <person name="Jeffery I.B."/>
            <person name="Cooney J.C."/>
            <person name="Kagawa T.F."/>
            <person name="Liu W."/>
            <person name="Song Y."/>
            <person name="Salvetti E."/>
            <person name="Wrobel A."/>
            <person name="Rasinkangas P."/>
            <person name="Parkhill J."/>
            <person name="Rea M.C."/>
            <person name="O'Sullivan O."/>
            <person name="Ritari J."/>
            <person name="Douillard F.P."/>
            <person name="Paul Ross R."/>
            <person name="Yang R."/>
            <person name="Briner A.E."/>
            <person name="Felis G.E."/>
            <person name="de Vos W.M."/>
            <person name="Barrangou R."/>
            <person name="Klaenhammer T.R."/>
            <person name="Caufield P.W."/>
            <person name="Cui Y."/>
            <person name="Zhang H."/>
            <person name="O'Toole P.W."/>
        </authorList>
    </citation>
    <scope>NUCLEOTIDE SEQUENCE [LARGE SCALE GENOMIC DNA]</scope>
    <source>
        <strain evidence="1 2">DSM 13145</strain>
    </source>
</reference>
<organism evidence="1 2">
    <name type="scientific">Limosilactobacillus frumenti DSM 13145</name>
    <dbReference type="NCBI Taxonomy" id="1423746"/>
    <lineage>
        <taxon>Bacteria</taxon>
        <taxon>Bacillati</taxon>
        <taxon>Bacillota</taxon>
        <taxon>Bacilli</taxon>
        <taxon>Lactobacillales</taxon>
        <taxon>Lactobacillaceae</taxon>
        <taxon>Limosilactobacillus</taxon>
    </lineage>
</organism>
<protein>
    <recommendedName>
        <fullName evidence="3">DUF3114 domain-containing protein</fullName>
    </recommendedName>
</protein>
<dbReference type="PATRIC" id="fig|1423746.3.peg.1419"/>